<proteinExistence type="predicted"/>
<reference evidence="4 5" key="1">
    <citation type="journal article" date="2014" name="BMC Genomics">
        <title>Comparative genome sequencing reveals chemotype-specific gene clusters in the toxigenic black mold Stachybotrys.</title>
        <authorList>
            <person name="Semeiks J."/>
            <person name="Borek D."/>
            <person name="Otwinowski Z."/>
            <person name="Grishin N.V."/>
        </authorList>
    </citation>
    <scope>NUCLEOTIDE SEQUENCE [LARGE SCALE GENOMIC DNA]</scope>
    <source>
        <strain evidence="5">CBS 109288 / IBT 7711</strain>
    </source>
</reference>
<keyword evidence="1" id="KW-0863">Zinc-finger</keyword>
<dbReference type="EMBL" id="KL648427">
    <property type="protein sequence ID" value="KEY70682.1"/>
    <property type="molecule type" value="Genomic_DNA"/>
</dbReference>
<feature type="compositionally biased region" description="Polar residues" evidence="2">
    <location>
        <begin position="505"/>
        <end position="514"/>
    </location>
</feature>
<evidence type="ECO:0000256" key="2">
    <source>
        <dbReference type="SAM" id="MobiDB-lite"/>
    </source>
</evidence>
<gene>
    <name evidence="4" type="ORF">S7711_09869</name>
</gene>
<dbReference type="Proteomes" id="UP000028045">
    <property type="component" value="Unassembled WGS sequence"/>
</dbReference>
<feature type="compositionally biased region" description="Polar residues" evidence="2">
    <location>
        <begin position="482"/>
        <end position="499"/>
    </location>
</feature>
<protein>
    <recommendedName>
        <fullName evidence="3">CCHC-type domain-containing protein</fullName>
    </recommendedName>
</protein>
<feature type="compositionally biased region" description="Low complexity" evidence="2">
    <location>
        <begin position="196"/>
        <end position="213"/>
    </location>
</feature>
<organism evidence="4 5">
    <name type="scientific">Stachybotrys chartarum (strain CBS 109288 / IBT 7711)</name>
    <name type="common">Toxic black mold</name>
    <name type="synonym">Stilbospora chartarum</name>
    <dbReference type="NCBI Taxonomy" id="1280523"/>
    <lineage>
        <taxon>Eukaryota</taxon>
        <taxon>Fungi</taxon>
        <taxon>Dikarya</taxon>
        <taxon>Ascomycota</taxon>
        <taxon>Pezizomycotina</taxon>
        <taxon>Sordariomycetes</taxon>
        <taxon>Hypocreomycetidae</taxon>
        <taxon>Hypocreales</taxon>
        <taxon>Stachybotryaceae</taxon>
        <taxon>Stachybotrys</taxon>
    </lineage>
</organism>
<dbReference type="HOGENOM" id="CLU_000680_11_1_1"/>
<accession>A0A084AZF3</accession>
<dbReference type="GO" id="GO:0003676">
    <property type="term" value="F:nucleic acid binding"/>
    <property type="evidence" value="ECO:0007669"/>
    <property type="project" value="InterPro"/>
</dbReference>
<feature type="domain" description="CCHC-type" evidence="3">
    <location>
        <begin position="408"/>
        <end position="421"/>
    </location>
</feature>
<dbReference type="OrthoDB" id="5151118at2759"/>
<sequence>MATASPSSEAFPNGLTWQVITPQGARAALLRGGIAALERPISAPTRRQPRMAQTPSSPTNRRILTTAATEGAQHAIPPITLPSGTPQVEDEPISIAASANRIVHEHNETHIVQMTVFRAFCAAFEETAKQFTNKSERDLAQRLSISFLDFWNHALSATKLTPLRTYSEVVASSTTCEGYTASPNPAILATREEHGPQQQQQQQRPPPHRQGQQTPAPPAEDLRVFIRLDAGAQARKQTSYAIRTHIAQKTGLNPQSIHAIPVASGWAIRPADAATRDGLLRQKEEWSHELGATNVEVSQKWYKYVVSNCPRRLTDLHGNEVDYDSATRDEIKCQTGLTPISVMTSRHDSDELPSKTLIVSFTSPTKRFWTLFGASSYAKLINKPQPPKQCVVCWDYHNRHGCRRLPVCQNCGKPGHRPEDCNASEQCVNCLGPHSAKEAAECLARPKRVHGMLRYLTKDQREMVRKLGRALFLQKNPGVRGLQQQDQTNSTNVQPQSEQEAVPNQFAQGRSPTANTVVTAPSCIMVATTPEPERPASPLKRRRHDDQAEVPSSAL</sequence>
<dbReference type="AlphaFoldDB" id="A0A084AZF3"/>
<feature type="region of interest" description="Disordered" evidence="2">
    <location>
        <begin position="40"/>
        <end position="61"/>
    </location>
</feature>
<keyword evidence="1" id="KW-0862">Zinc</keyword>
<evidence type="ECO:0000256" key="1">
    <source>
        <dbReference type="PROSITE-ProRule" id="PRU00047"/>
    </source>
</evidence>
<feature type="region of interest" description="Disordered" evidence="2">
    <location>
        <begin position="526"/>
        <end position="555"/>
    </location>
</feature>
<feature type="region of interest" description="Disordered" evidence="2">
    <location>
        <begin position="192"/>
        <end position="217"/>
    </location>
</feature>
<name>A0A084AZF3_STACB</name>
<evidence type="ECO:0000259" key="3">
    <source>
        <dbReference type="PROSITE" id="PS50158"/>
    </source>
</evidence>
<evidence type="ECO:0000313" key="4">
    <source>
        <dbReference type="EMBL" id="KEY70682.1"/>
    </source>
</evidence>
<feature type="region of interest" description="Disordered" evidence="2">
    <location>
        <begin position="478"/>
        <end position="514"/>
    </location>
</feature>
<keyword evidence="5" id="KW-1185">Reference proteome</keyword>
<dbReference type="GO" id="GO:0008270">
    <property type="term" value="F:zinc ion binding"/>
    <property type="evidence" value="ECO:0007669"/>
    <property type="project" value="UniProtKB-KW"/>
</dbReference>
<dbReference type="PROSITE" id="PS50158">
    <property type="entry name" value="ZF_CCHC"/>
    <property type="match status" value="1"/>
</dbReference>
<evidence type="ECO:0000313" key="5">
    <source>
        <dbReference type="Proteomes" id="UP000028045"/>
    </source>
</evidence>
<keyword evidence="1" id="KW-0479">Metal-binding</keyword>
<feature type="compositionally biased region" description="Polar residues" evidence="2">
    <location>
        <begin position="51"/>
        <end position="61"/>
    </location>
</feature>
<dbReference type="InterPro" id="IPR001878">
    <property type="entry name" value="Znf_CCHC"/>
</dbReference>